<organism evidence="1">
    <name type="scientific">marine sediment metagenome</name>
    <dbReference type="NCBI Taxonomy" id="412755"/>
    <lineage>
        <taxon>unclassified sequences</taxon>
        <taxon>metagenomes</taxon>
        <taxon>ecological metagenomes</taxon>
    </lineage>
</organism>
<dbReference type="EMBL" id="LAZR01007759">
    <property type="protein sequence ID" value="KKM83129.1"/>
    <property type="molecule type" value="Genomic_DNA"/>
</dbReference>
<reference evidence="1" key="1">
    <citation type="journal article" date="2015" name="Nature">
        <title>Complex archaea that bridge the gap between prokaryotes and eukaryotes.</title>
        <authorList>
            <person name="Spang A."/>
            <person name="Saw J.H."/>
            <person name="Jorgensen S.L."/>
            <person name="Zaremba-Niedzwiedzka K."/>
            <person name="Martijn J."/>
            <person name="Lind A.E."/>
            <person name="van Eijk R."/>
            <person name="Schleper C."/>
            <person name="Guy L."/>
            <person name="Ettema T.J."/>
        </authorList>
    </citation>
    <scope>NUCLEOTIDE SEQUENCE</scope>
</reference>
<protein>
    <submittedName>
        <fullName evidence="1">Uncharacterized protein</fullName>
    </submittedName>
</protein>
<name>A0A0F9KLT5_9ZZZZ</name>
<accession>A0A0F9KLT5</accession>
<evidence type="ECO:0000313" key="1">
    <source>
        <dbReference type="EMBL" id="KKM83129.1"/>
    </source>
</evidence>
<dbReference type="AlphaFoldDB" id="A0A0F9KLT5"/>
<gene>
    <name evidence="1" type="ORF">LCGC14_1312420</name>
</gene>
<sequence>MRLIFEKRDLLKLAAAAVSTVADLEGWDSPHSSWTLTNGGFLPSSKFTRELAKKLRHHGYIVSEAKGRKP</sequence>
<proteinExistence type="predicted"/>
<comment type="caution">
    <text evidence="1">The sequence shown here is derived from an EMBL/GenBank/DDBJ whole genome shotgun (WGS) entry which is preliminary data.</text>
</comment>